<dbReference type="InterPro" id="IPR011043">
    <property type="entry name" value="Gal_Oxase/kelch_b-propeller"/>
</dbReference>
<dbReference type="Pfam" id="PF24681">
    <property type="entry name" value="Kelch_KLHDC2_KLHL20_DRC7"/>
    <property type="match status" value="1"/>
</dbReference>
<reference evidence="3" key="1">
    <citation type="submission" date="2021-01" db="EMBL/GenBank/DDBJ databases">
        <authorList>
            <person name="Corre E."/>
            <person name="Pelletier E."/>
            <person name="Niang G."/>
            <person name="Scheremetjew M."/>
            <person name="Finn R."/>
            <person name="Kale V."/>
            <person name="Holt S."/>
            <person name="Cochrane G."/>
            <person name="Meng A."/>
            <person name="Brown T."/>
            <person name="Cohen L."/>
        </authorList>
    </citation>
    <scope>NUCLEOTIDE SEQUENCE</scope>
    <source>
        <strain evidence="3">NIES-2562</strain>
    </source>
</reference>
<name>A0A7S3FZH8_9EUKA</name>
<dbReference type="PANTHER" id="PTHR46093:SF13">
    <property type="entry name" value="RAB9 EFFECTOR PROTEIN WITH KELCH MOTIFS"/>
    <property type="match status" value="1"/>
</dbReference>
<proteinExistence type="predicted"/>
<dbReference type="SUPFAM" id="SSF50965">
    <property type="entry name" value="Galactose oxidase, central domain"/>
    <property type="match status" value="1"/>
</dbReference>
<organism evidence="3">
    <name type="scientific">Palpitomonas bilix</name>
    <dbReference type="NCBI Taxonomy" id="652834"/>
    <lineage>
        <taxon>Eukaryota</taxon>
        <taxon>Eukaryota incertae sedis</taxon>
    </lineage>
</organism>
<dbReference type="InterPro" id="IPR015915">
    <property type="entry name" value="Kelch-typ_b-propeller"/>
</dbReference>
<evidence type="ECO:0008006" key="4">
    <source>
        <dbReference type="Google" id="ProtNLM"/>
    </source>
</evidence>
<dbReference type="Gene3D" id="2.120.10.80">
    <property type="entry name" value="Kelch-type beta propeller"/>
    <property type="match status" value="2"/>
</dbReference>
<evidence type="ECO:0000256" key="2">
    <source>
        <dbReference type="ARBA" id="ARBA00022737"/>
    </source>
</evidence>
<sequence length="321" mass="34211">MASAHVSPIEADHVDIFGRQGHVMGTVDGKVIMAGGSNDDHEDGSVWCFSEVDGWEKLHSDAKFGYGSAAATCPDGSGDLLIFGGSNLLGTCTNEVLRVSADKDGKLSVRIVDVKGQAHARCNMHATTVGDRVFVTGGFDGAEHLEKVEVYRPDGSGGLVVENMPLPKLSVAPRSLHSSVVVDGKLYLIGGEMYTYSGTEFQPIVYLDLEKRVWEQVRLGSGEAEKMTRRAGAASVDMGDGKVLLFGGWSHAGEENKPRVDAGIINVRDGKWTDVEIKGSGISGRAGVAATRVADGMIYAFGGWDGGFNFHKDMFEINLDA</sequence>
<evidence type="ECO:0000256" key="1">
    <source>
        <dbReference type="ARBA" id="ARBA00022441"/>
    </source>
</evidence>
<accession>A0A7S3FZH8</accession>
<dbReference type="EMBL" id="HBIB01003695">
    <property type="protein sequence ID" value="CAE0240192.1"/>
    <property type="molecule type" value="Transcribed_RNA"/>
</dbReference>
<dbReference type="PANTHER" id="PTHR46093">
    <property type="entry name" value="ACYL-COA-BINDING DOMAIN-CONTAINING PROTEIN 5"/>
    <property type="match status" value="1"/>
</dbReference>
<protein>
    <recommendedName>
        <fullName evidence="4">Galactose oxidase</fullName>
    </recommendedName>
</protein>
<keyword evidence="1" id="KW-0880">Kelch repeat</keyword>
<keyword evidence="2" id="KW-0677">Repeat</keyword>
<gene>
    <name evidence="3" type="ORF">PBIL07802_LOCUS2346</name>
</gene>
<dbReference type="AlphaFoldDB" id="A0A7S3FZH8"/>
<evidence type="ECO:0000313" key="3">
    <source>
        <dbReference type="EMBL" id="CAE0240192.1"/>
    </source>
</evidence>